<dbReference type="InterPro" id="IPR024535">
    <property type="entry name" value="RHGA/B-epi-like_pectate_lyase"/>
</dbReference>
<dbReference type="InterPro" id="IPR012334">
    <property type="entry name" value="Pectin_lyas_fold"/>
</dbReference>
<dbReference type="Pfam" id="PF12708">
    <property type="entry name" value="Pect-lyase_RHGA_epim"/>
    <property type="match status" value="1"/>
</dbReference>
<dbReference type="EMBL" id="CP032489">
    <property type="protein sequence ID" value="AYD47300.1"/>
    <property type="molecule type" value="Genomic_DNA"/>
</dbReference>
<dbReference type="InterPro" id="IPR006626">
    <property type="entry name" value="PbH1"/>
</dbReference>
<sequence>MKTKAFLFFAACEIIAMNHSIAQQSKYSWDNLPVIEKPEFKKDTFNIINYGAKDDGVTLNTISINKAIMTCSEKGGGVVLIPSGMWMTGPIVLKSNVNLHISRSALLQFTDDKTQYHLVEGNFEGHRAVRNESPISGTDLENIAITGNGIIDGHGEVWRAMGKDRVTEEEWEQLTKTGVVSSDGKTWYPSESYAKGAKEVAQTNYTEGKTIEDYLPIKDFFRPNLLVLSGCKHVLLENVTFENSPAWCLHTLQCEHLTFDNVKVRNKENAQNGDGMDIESCAYVKVENCTLNCGDDGICIKSGKDEEGRKRGMPSMYIVIKNNVVYHAHGGFVIGSEMSGGAHDIFVSGCNFIGTANGLRFKTVRGRGGIVENIFIRNINMRAISGDAITFDMYYFTQKPKIEQRGRKIELPVADITTPQFRKFYIQNIICDGATRGILLRGLPEMPINDIHIDNATIISKEGVEIAEAHNISLKNITLHCLKTPALIHIENSSNIHFDNLITRPLPKTLFNIDGDRTKNIVLIHPPKLEKRISNRFSYGAKQTALTIVQ</sequence>
<keyword evidence="3 4" id="KW-0326">Glycosidase</keyword>
<accession>A0A386HP82</accession>
<dbReference type="AlphaFoldDB" id="A0A386HP82"/>
<dbReference type="GO" id="GO:0004650">
    <property type="term" value="F:polygalacturonase activity"/>
    <property type="evidence" value="ECO:0007669"/>
    <property type="project" value="InterPro"/>
</dbReference>
<dbReference type="RefSeq" id="WP_119986269.1">
    <property type="nucleotide sequence ID" value="NZ_CP032489.1"/>
</dbReference>
<comment type="similarity">
    <text evidence="1 4">Belongs to the glycosyl hydrolase 28 family.</text>
</comment>
<proteinExistence type="inferred from homology"/>
<gene>
    <name evidence="6" type="ORF">D6B99_06550</name>
</gene>
<evidence type="ECO:0000313" key="6">
    <source>
        <dbReference type="EMBL" id="AYD47300.1"/>
    </source>
</evidence>
<protein>
    <submittedName>
        <fullName evidence="6">Glycoside hydrolase family 28 protein</fullName>
    </submittedName>
</protein>
<dbReference type="OrthoDB" id="9795222at2"/>
<dbReference type="PANTHER" id="PTHR31339">
    <property type="entry name" value="PECTIN LYASE-RELATED"/>
    <property type="match status" value="1"/>
</dbReference>
<dbReference type="InterPro" id="IPR011050">
    <property type="entry name" value="Pectin_lyase_fold/virulence"/>
</dbReference>
<name>A0A386HP82_9BACT</name>
<dbReference type="Pfam" id="PF00295">
    <property type="entry name" value="Glyco_hydro_28"/>
    <property type="match status" value="1"/>
</dbReference>
<dbReference type="InterPro" id="IPR000743">
    <property type="entry name" value="Glyco_hydro_28"/>
</dbReference>
<evidence type="ECO:0000259" key="5">
    <source>
        <dbReference type="Pfam" id="PF12708"/>
    </source>
</evidence>
<evidence type="ECO:0000256" key="3">
    <source>
        <dbReference type="ARBA" id="ARBA00023295"/>
    </source>
</evidence>
<keyword evidence="7" id="KW-1185">Reference proteome</keyword>
<organism evidence="6 7">
    <name type="scientific">Arachidicoccus soli</name>
    <dbReference type="NCBI Taxonomy" id="2341117"/>
    <lineage>
        <taxon>Bacteria</taxon>
        <taxon>Pseudomonadati</taxon>
        <taxon>Bacteroidota</taxon>
        <taxon>Chitinophagia</taxon>
        <taxon>Chitinophagales</taxon>
        <taxon>Chitinophagaceae</taxon>
        <taxon>Arachidicoccus</taxon>
    </lineage>
</organism>
<dbReference type="KEGG" id="ark:D6B99_06550"/>
<dbReference type="InterPro" id="IPR051801">
    <property type="entry name" value="GH28_Enzymes"/>
</dbReference>
<dbReference type="Gene3D" id="2.160.20.10">
    <property type="entry name" value="Single-stranded right-handed beta-helix, Pectin lyase-like"/>
    <property type="match status" value="1"/>
</dbReference>
<dbReference type="Proteomes" id="UP000266118">
    <property type="component" value="Chromosome"/>
</dbReference>
<dbReference type="GO" id="GO:0005975">
    <property type="term" value="P:carbohydrate metabolic process"/>
    <property type="evidence" value="ECO:0007669"/>
    <property type="project" value="InterPro"/>
</dbReference>
<dbReference type="SMART" id="SM00710">
    <property type="entry name" value="PbH1"/>
    <property type="match status" value="5"/>
</dbReference>
<evidence type="ECO:0000313" key="7">
    <source>
        <dbReference type="Proteomes" id="UP000266118"/>
    </source>
</evidence>
<evidence type="ECO:0000256" key="1">
    <source>
        <dbReference type="ARBA" id="ARBA00008834"/>
    </source>
</evidence>
<dbReference type="PANTHER" id="PTHR31339:SF9">
    <property type="entry name" value="PLASMIN AND FIBRONECTIN-BINDING PROTEIN A"/>
    <property type="match status" value="1"/>
</dbReference>
<dbReference type="SUPFAM" id="SSF51126">
    <property type="entry name" value="Pectin lyase-like"/>
    <property type="match status" value="1"/>
</dbReference>
<evidence type="ECO:0000256" key="4">
    <source>
        <dbReference type="RuleBase" id="RU361169"/>
    </source>
</evidence>
<reference evidence="6 7" key="1">
    <citation type="submission" date="2018-09" db="EMBL/GenBank/DDBJ databases">
        <title>Arachidicoccus sp. nov., a bacterium isolated from soil.</title>
        <authorList>
            <person name="Weon H.-Y."/>
            <person name="Kwon S.-W."/>
            <person name="Lee S.A."/>
        </authorList>
    </citation>
    <scope>NUCLEOTIDE SEQUENCE [LARGE SCALE GENOMIC DNA]</scope>
    <source>
        <strain evidence="6 7">KIS59-12</strain>
    </source>
</reference>
<keyword evidence="2 4" id="KW-0378">Hydrolase</keyword>
<evidence type="ECO:0000256" key="2">
    <source>
        <dbReference type="ARBA" id="ARBA00022801"/>
    </source>
</evidence>
<feature type="domain" description="Rhamnogalacturonase A/B/Epimerase-like pectate lyase" evidence="5">
    <location>
        <begin position="45"/>
        <end position="99"/>
    </location>
</feature>